<protein>
    <submittedName>
        <fullName evidence="1">Uncharacterized protein</fullName>
    </submittedName>
</protein>
<organism evidence="1 2">
    <name type="scientific">Naganishia cerealis</name>
    <dbReference type="NCBI Taxonomy" id="610337"/>
    <lineage>
        <taxon>Eukaryota</taxon>
        <taxon>Fungi</taxon>
        <taxon>Dikarya</taxon>
        <taxon>Basidiomycota</taxon>
        <taxon>Agaricomycotina</taxon>
        <taxon>Tremellomycetes</taxon>
        <taxon>Filobasidiales</taxon>
        <taxon>Filobasidiaceae</taxon>
        <taxon>Naganishia</taxon>
    </lineage>
</organism>
<dbReference type="Proteomes" id="UP001241377">
    <property type="component" value="Unassembled WGS sequence"/>
</dbReference>
<proteinExistence type="predicted"/>
<sequence length="312" mass="35153">MTSSLNSEKPREVNVDGDQPLIDSDLDSLSSHGDDTILWNPSNAPIQRKELNDAGFWKRMETRGKEDGCDNFVNYFERYRSKVKGAKRLLEKEIQHLNAPGKQLGDTHVISPKASGDVDKIEHDWPQLLEALKFYFDKILTKNASLIKGLQEGHGEHRAKEFVETHHHIYCLVKEFEKLSNRLKELNHSLYGPGWKKEFLGLWEKADEEFCALHSTSNLKLTPDESDESHAPDDNESVQTFHTAPTTPTDDTVVMDGTIQQTTTASGMSRFLSSQDWIPSIIEDLRDTVGKLSLPLSRSTAGSSNKSTQEST</sequence>
<comment type="caution">
    <text evidence="1">The sequence shown here is derived from an EMBL/GenBank/DDBJ whole genome shotgun (WGS) entry which is preliminary data.</text>
</comment>
<accession>A0ACC2WFZ1</accession>
<evidence type="ECO:0000313" key="2">
    <source>
        <dbReference type="Proteomes" id="UP001241377"/>
    </source>
</evidence>
<reference evidence="1" key="1">
    <citation type="submission" date="2023-04" db="EMBL/GenBank/DDBJ databases">
        <title>Draft Genome sequencing of Naganishia species isolated from polar environments using Oxford Nanopore Technology.</title>
        <authorList>
            <person name="Leo P."/>
            <person name="Venkateswaran K."/>
        </authorList>
    </citation>
    <scope>NUCLEOTIDE SEQUENCE</scope>
    <source>
        <strain evidence="1">MNA-CCFEE 5261</strain>
    </source>
</reference>
<name>A0ACC2WFZ1_9TREE</name>
<evidence type="ECO:0000313" key="1">
    <source>
        <dbReference type="EMBL" id="KAJ9110134.1"/>
    </source>
</evidence>
<gene>
    <name evidence="1" type="ORF">QFC19_001805</name>
</gene>
<dbReference type="EMBL" id="JASBWR010000014">
    <property type="protein sequence ID" value="KAJ9110134.1"/>
    <property type="molecule type" value="Genomic_DNA"/>
</dbReference>
<keyword evidence="2" id="KW-1185">Reference proteome</keyword>